<feature type="domain" description="ABC transporter" evidence="9">
    <location>
        <begin position="5"/>
        <end position="208"/>
    </location>
</feature>
<evidence type="ECO:0000256" key="4">
    <source>
        <dbReference type="ARBA" id="ARBA00022741"/>
    </source>
</evidence>
<protein>
    <submittedName>
        <fullName evidence="10">Unannotated protein</fullName>
    </submittedName>
</protein>
<dbReference type="GO" id="GO:0016020">
    <property type="term" value="C:membrane"/>
    <property type="evidence" value="ECO:0007669"/>
    <property type="project" value="InterPro"/>
</dbReference>
<sequence length="208" mass="22576">MVNGLEVVDLCVTYEGQSLLSHLTVRVGDEIVALLGPSGSGKSTLLRCIAGVQQPDIGCITWNGVDLLTVPAHQRSIGLVFQDPLLFPHLTVGRNISFGTKDNGRVAELLSLIRMPGYADRKPETLSGGEAQRVALARALAPQPRMLLLDEPFGALDTDLRRSLTAEVRELLKSTHTPAIHVTHDEEEAYAIADRVVHLADLQRSSPF</sequence>
<dbReference type="InterPro" id="IPR003439">
    <property type="entry name" value="ABC_transporter-like_ATP-bd"/>
</dbReference>
<keyword evidence="5" id="KW-0067">ATP-binding</keyword>
<dbReference type="Gene3D" id="3.40.50.300">
    <property type="entry name" value="P-loop containing nucleotide triphosphate hydrolases"/>
    <property type="match status" value="1"/>
</dbReference>
<dbReference type="GO" id="GO:0005524">
    <property type="term" value="F:ATP binding"/>
    <property type="evidence" value="ECO:0007669"/>
    <property type="project" value="UniProtKB-KW"/>
</dbReference>
<evidence type="ECO:0000256" key="8">
    <source>
        <dbReference type="ARBA" id="ARBA00023136"/>
    </source>
</evidence>
<keyword evidence="3" id="KW-0410">Iron transport</keyword>
<organism evidence="10">
    <name type="scientific">freshwater metagenome</name>
    <dbReference type="NCBI Taxonomy" id="449393"/>
    <lineage>
        <taxon>unclassified sequences</taxon>
        <taxon>metagenomes</taxon>
        <taxon>ecological metagenomes</taxon>
    </lineage>
</organism>
<keyword evidence="1" id="KW-0813">Transport</keyword>
<keyword evidence="6" id="KW-0408">Iron</keyword>
<dbReference type="InterPro" id="IPR027417">
    <property type="entry name" value="P-loop_NTPase"/>
</dbReference>
<dbReference type="SMART" id="SM00382">
    <property type="entry name" value="AAA"/>
    <property type="match status" value="1"/>
</dbReference>
<keyword evidence="2" id="KW-1003">Cell membrane</keyword>
<keyword evidence="8" id="KW-0472">Membrane</keyword>
<evidence type="ECO:0000256" key="6">
    <source>
        <dbReference type="ARBA" id="ARBA00023004"/>
    </source>
</evidence>
<name>A0A6J7HFY2_9ZZZZ</name>
<evidence type="ECO:0000256" key="5">
    <source>
        <dbReference type="ARBA" id="ARBA00022840"/>
    </source>
</evidence>
<gene>
    <name evidence="10" type="ORF">UFOPK3610_01251</name>
</gene>
<dbReference type="InterPro" id="IPR050093">
    <property type="entry name" value="ABC_SmlMolc_Importer"/>
</dbReference>
<dbReference type="PROSITE" id="PS50893">
    <property type="entry name" value="ABC_TRANSPORTER_2"/>
    <property type="match status" value="1"/>
</dbReference>
<dbReference type="PROSITE" id="PS00211">
    <property type="entry name" value="ABC_TRANSPORTER_1"/>
    <property type="match status" value="1"/>
</dbReference>
<dbReference type="CDD" id="cd03259">
    <property type="entry name" value="ABC_Carb_Solutes_like"/>
    <property type="match status" value="1"/>
</dbReference>
<accession>A0A6J7HFY2</accession>
<proteinExistence type="predicted"/>
<evidence type="ECO:0000256" key="1">
    <source>
        <dbReference type="ARBA" id="ARBA00022448"/>
    </source>
</evidence>
<evidence type="ECO:0000256" key="3">
    <source>
        <dbReference type="ARBA" id="ARBA00022496"/>
    </source>
</evidence>
<keyword evidence="4" id="KW-0547">Nucleotide-binding</keyword>
<dbReference type="InterPro" id="IPR003593">
    <property type="entry name" value="AAA+_ATPase"/>
</dbReference>
<dbReference type="GO" id="GO:0015408">
    <property type="term" value="F:ABC-type ferric iron transporter activity"/>
    <property type="evidence" value="ECO:0007669"/>
    <property type="project" value="InterPro"/>
</dbReference>
<evidence type="ECO:0000259" key="9">
    <source>
        <dbReference type="PROSITE" id="PS50893"/>
    </source>
</evidence>
<evidence type="ECO:0000256" key="7">
    <source>
        <dbReference type="ARBA" id="ARBA00023065"/>
    </source>
</evidence>
<evidence type="ECO:0000313" key="10">
    <source>
        <dbReference type="EMBL" id="CAB4918188.1"/>
    </source>
</evidence>
<keyword evidence="7" id="KW-0406">Ion transport</keyword>
<dbReference type="EMBL" id="CAFBMR010000051">
    <property type="protein sequence ID" value="CAB4918188.1"/>
    <property type="molecule type" value="Genomic_DNA"/>
</dbReference>
<dbReference type="PANTHER" id="PTHR42781:SF4">
    <property type="entry name" value="SPERMIDINE_PUTRESCINE IMPORT ATP-BINDING PROTEIN POTA"/>
    <property type="match status" value="1"/>
</dbReference>
<dbReference type="GO" id="GO:0016887">
    <property type="term" value="F:ATP hydrolysis activity"/>
    <property type="evidence" value="ECO:0007669"/>
    <property type="project" value="InterPro"/>
</dbReference>
<reference evidence="10" key="1">
    <citation type="submission" date="2020-05" db="EMBL/GenBank/DDBJ databases">
        <authorList>
            <person name="Chiriac C."/>
            <person name="Salcher M."/>
            <person name="Ghai R."/>
            <person name="Kavagutti S V."/>
        </authorList>
    </citation>
    <scope>NUCLEOTIDE SEQUENCE</scope>
</reference>
<dbReference type="InterPro" id="IPR015853">
    <property type="entry name" value="ABC_transpr_FbpC"/>
</dbReference>
<evidence type="ECO:0000256" key="2">
    <source>
        <dbReference type="ARBA" id="ARBA00022475"/>
    </source>
</evidence>
<dbReference type="PANTHER" id="PTHR42781">
    <property type="entry name" value="SPERMIDINE/PUTRESCINE IMPORT ATP-BINDING PROTEIN POTA"/>
    <property type="match status" value="1"/>
</dbReference>
<dbReference type="AlphaFoldDB" id="A0A6J7HFY2"/>
<dbReference type="InterPro" id="IPR017871">
    <property type="entry name" value="ABC_transporter-like_CS"/>
</dbReference>
<dbReference type="Pfam" id="PF00005">
    <property type="entry name" value="ABC_tran"/>
    <property type="match status" value="1"/>
</dbReference>
<dbReference type="SUPFAM" id="SSF52540">
    <property type="entry name" value="P-loop containing nucleoside triphosphate hydrolases"/>
    <property type="match status" value="1"/>
</dbReference>